<dbReference type="SUPFAM" id="SSF53067">
    <property type="entry name" value="Actin-like ATPase domain"/>
    <property type="match status" value="2"/>
</dbReference>
<dbReference type="Gene3D" id="3.30.420.40">
    <property type="match status" value="2"/>
</dbReference>
<evidence type="ECO:0000313" key="6">
    <source>
        <dbReference type="Proteomes" id="UP001157353"/>
    </source>
</evidence>
<dbReference type="Proteomes" id="UP001157353">
    <property type="component" value="Unassembled WGS sequence"/>
</dbReference>
<name>A0ABQ6DY10_9GAMM</name>
<dbReference type="Pfam" id="PF00814">
    <property type="entry name" value="TsaD"/>
    <property type="match status" value="1"/>
</dbReference>
<evidence type="ECO:0000256" key="2">
    <source>
        <dbReference type="ARBA" id="ARBA00019012"/>
    </source>
</evidence>
<dbReference type="PANTHER" id="PTHR11735">
    <property type="entry name" value="TRNA N6-ADENOSINE THREONYLCARBAMOYLTRANSFERASE"/>
    <property type="match status" value="1"/>
</dbReference>
<evidence type="ECO:0000313" key="5">
    <source>
        <dbReference type="EMBL" id="GLS90051.1"/>
    </source>
</evidence>
<sequence length="237" mass="25772">MSTKLNILCVDTSTEACSVAVLKQNDIEAVIKDSFMFAPREHTTKILPTVEAVLAEAELAIADIDVVAYGRGPGSFTGVRIGISIAQGLAFGIEKTMVGVSTLQAMAQQAYKTKGVSNVYAAIDARMGEVYYAHYQLVDQLMTLQGEEVVIKPADLLAHDVVVIENSVLVGTGWQAYPELLAYFNSAILLDIEFPSSRYMLEQVVSDVQAGLAVQPELATPVYLRDKVTWKKLPGRE</sequence>
<dbReference type="PANTHER" id="PTHR11735:SF11">
    <property type="entry name" value="TRNA THREONYLCARBAMOYLADENOSINE BIOSYNTHESIS PROTEIN TSAB"/>
    <property type="match status" value="1"/>
</dbReference>
<accession>A0ABQ6DY10</accession>
<evidence type="ECO:0000259" key="4">
    <source>
        <dbReference type="Pfam" id="PF00814"/>
    </source>
</evidence>
<reference evidence="6" key="1">
    <citation type="journal article" date="2019" name="Int. J. Syst. Evol. Microbiol.">
        <title>The Global Catalogue of Microorganisms (GCM) 10K type strain sequencing project: providing services to taxonomists for standard genome sequencing and annotation.</title>
        <authorList>
            <consortium name="The Broad Institute Genomics Platform"/>
            <consortium name="The Broad Institute Genome Sequencing Center for Infectious Disease"/>
            <person name="Wu L."/>
            <person name="Ma J."/>
        </authorList>
    </citation>
    <scope>NUCLEOTIDE SEQUENCE [LARGE SCALE GENOMIC DNA]</scope>
    <source>
        <strain evidence="6">NBRC 103166</strain>
    </source>
</reference>
<comment type="caution">
    <text evidence="5">The sequence shown here is derived from an EMBL/GenBank/DDBJ whole genome shotgun (WGS) entry which is preliminary data.</text>
</comment>
<gene>
    <name evidence="5" type="ORF">GCM10007916_11180</name>
</gene>
<protein>
    <recommendedName>
        <fullName evidence="2">tRNA threonylcarbamoyladenosine biosynthesis protein TsaB</fullName>
    </recommendedName>
    <alternativeName>
        <fullName evidence="3">t(6)A37 threonylcarbamoyladenosine biosynthesis protein TsaB</fullName>
    </alternativeName>
</protein>
<organism evidence="5 6">
    <name type="scientific">Psychromonas marina</name>
    <dbReference type="NCBI Taxonomy" id="88364"/>
    <lineage>
        <taxon>Bacteria</taxon>
        <taxon>Pseudomonadati</taxon>
        <taxon>Pseudomonadota</taxon>
        <taxon>Gammaproteobacteria</taxon>
        <taxon>Alteromonadales</taxon>
        <taxon>Psychromonadaceae</taxon>
        <taxon>Psychromonas</taxon>
    </lineage>
</organism>
<evidence type="ECO:0000256" key="1">
    <source>
        <dbReference type="ARBA" id="ARBA00010493"/>
    </source>
</evidence>
<keyword evidence="6" id="KW-1185">Reference proteome</keyword>
<dbReference type="EMBL" id="BSPQ01000002">
    <property type="protein sequence ID" value="GLS90051.1"/>
    <property type="molecule type" value="Genomic_DNA"/>
</dbReference>
<dbReference type="NCBIfam" id="TIGR03725">
    <property type="entry name" value="T6A_YeaZ"/>
    <property type="match status" value="1"/>
</dbReference>
<evidence type="ECO:0000256" key="3">
    <source>
        <dbReference type="ARBA" id="ARBA00032446"/>
    </source>
</evidence>
<dbReference type="InterPro" id="IPR022496">
    <property type="entry name" value="T6A_TsaB"/>
</dbReference>
<dbReference type="CDD" id="cd24032">
    <property type="entry name" value="ASKHA_NBD_TsaB"/>
    <property type="match status" value="1"/>
</dbReference>
<proteinExistence type="inferred from homology"/>
<comment type="similarity">
    <text evidence="1">Belongs to the KAE1 / TsaD family. TsaB subfamily.</text>
</comment>
<dbReference type="InterPro" id="IPR043129">
    <property type="entry name" value="ATPase_NBD"/>
</dbReference>
<dbReference type="InterPro" id="IPR000905">
    <property type="entry name" value="Gcp-like_dom"/>
</dbReference>
<feature type="domain" description="Gcp-like" evidence="4">
    <location>
        <begin position="38"/>
        <end position="160"/>
    </location>
</feature>
<dbReference type="RefSeq" id="WP_284203174.1">
    <property type="nucleotide sequence ID" value="NZ_BSPQ01000002.1"/>
</dbReference>